<dbReference type="RefSeq" id="WP_330930563.1">
    <property type="nucleotide sequence ID" value="NZ_CP119075.1"/>
</dbReference>
<dbReference type="KEGG" id="slom:PXH66_16090"/>
<dbReference type="Proteomes" id="UP001218638">
    <property type="component" value="Chromosome"/>
</dbReference>
<evidence type="ECO:0000313" key="2">
    <source>
        <dbReference type="Proteomes" id="UP001218638"/>
    </source>
</evidence>
<accession>A0AAF0CPB4</accession>
<reference evidence="1" key="1">
    <citation type="submission" date="2023-03" db="EMBL/GenBank/DDBJ databases">
        <title>Lomoglobus Profundus gen. nov., sp. nov., a novel member of the phylum Verrucomicrobia, isolated from deep-marine sediment of South China Sea.</title>
        <authorList>
            <person name="Ahmad T."/>
            <person name="Ishaq S.E."/>
            <person name="Wang F."/>
        </authorList>
    </citation>
    <scope>NUCLEOTIDE SEQUENCE</scope>
    <source>
        <strain evidence="1">LMO-M01</strain>
    </source>
</reference>
<evidence type="ECO:0000313" key="1">
    <source>
        <dbReference type="EMBL" id="WED63859.1"/>
    </source>
</evidence>
<dbReference type="EMBL" id="CP119075">
    <property type="protein sequence ID" value="WED63859.1"/>
    <property type="molecule type" value="Genomic_DNA"/>
</dbReference>
<protein>
    <submittedName>
        <fullName evidence="1">Addiction module protein</fullName>
    </submittedName>
</protein>
<dbReference type="Pfam" id="PF09720">
    <property type="entry name" value="Unstab_antitox"/>
    <property type="match status" value="1"/>
</dbReference>
<dbReference type="AlphaFoldDB" id="A0AAF0CPB4"/>
<dbReference type="InterPro" id="IPR013406">
    <property type="entry name" value="CHP02574_addiction_mod"/>
</dbReference>
<sequence>MPLPEKLELMEKLWVEISEEDKNVETPSWHKHLLDERTSRVEEGSAKFIAWKDAKAQLERDCQ</sequence>
<proteinExistence type="predicted"/>
<keyword evidence="2" id="KW-1185">Reference proteome</keyword>
<organism evidence="1 2">
    <name type="scientific">Synoicihabitans lomoniglobus</name>
    <dbReference type="NCBI Taxonomy" id="2909285"/>
    <lineage>
        <taxon>Bacteria</taxon>
        <taxon>Pseudomonadati</taxon>
        <taxon>Verrucomicrobiota</taxon>
        <taxon>Opitutia</taxon>
        <taxon>Opitutales</taxon>
        <taxon>Opitutaceae</taxon>
        <taxon>Synoicihabitans</taxon>
    </lineage>
</organism>
<name>A0AAF0CPB4_9BACT</name>
<gene>
    <name evidence="1" type="ORF">PXH66_16090</name>
</gene>